<dbReference type="EMBL" id="JBHTCP010000006">
    <property type="protein sequence ID" value="MFC7370752.1"/>
    <property type="molecule type" value="Genomic_DNA"/>
</dbReference>
<name>A0ABW2NLR7_9BACL</name>
<keyword evidence="1" id="KW-1133">Transmembrane helix</keyword>
<keyword evidence="1" id="KW-0812">Transmembrane</keyword>
<gene>
    <name evidence="2" type="ORF">ACFQPF_03590</name>
</gene>
<protein>
    <recommendedName>
        <fullName evidence="4">Beta-carotene 15,15'-monooxygenase</fullName>
    </recommendedName>
</protein>
<sequence length="252" mass="28862">MRDDKWTVDYPDEAMRKSEIAFIVSKGLIKPKAFHEHLVEMYKHLGFRYVFRDATEIIFTMLLASIVMVFTLFNVLNGGMDVSGLYSYLFILSPILYMLIAALCLVKPGNRDTFAVEMTCKYHAYQLAAFRMLVFSILAALLNISYILILHVCYQTFNMGEAVLISISSLSVFSTSYLYIIQKVKKLATSYVPMAGWLLINLGLAYFSNDLYANVLSQIPFYVYIAVSAGCLYLYVRRLKYFLTFRNVEGVL</sequence>
<reference evidence="3" key="1">
    <citation type="journal article" date="2019" name="Int. J. Syst. Evol. Microbiol.">
        <title>The Global Catalogue of Microorganisms (GCM) 10K type strain sequencing project: providing services to taxonomists for standard genome sequencing and annotation.</title>
        <authorList>
            <consortium name="The Broad Institute Genomics Platform"/>
            <consortium name="The Broad Institute Genome Sequencing Center for Infectious Disease"/>
            <person name="Wu L."/>
            <person name="Ma J."/>
        </authorList>
    </citation>
    <scope>NUCLEOTIDE SEQUENCE [LARGE SCALE GENOMIC DNA]</scope>
    <source>
        <strain evidence="3">NBRC 106396</strain>
    </source>
</reference>
<organism evidence="2 3">
    <name type="scientific">Fictibacillus iocasae</name>
    <dbReference type="NCBI Taxonomy" id="2715437"/>
    <lineage>
        <taxon>Bacteria</taxon>
        <taxon>Bacillati</taxon>
        <taxon>Bacillota</taxon>
        <taxon>Bacilli</taxon>
        <taxon>Bacillales</taxon>
        <taxon>Fictibacillaceae</taxon>
        <taxon>Fictibacillus</taxon>
    </lineage>
</organism>
<keyword evidence="3" id="KW-1185">Reference proteome</keyword>
<dbReference type="RefSeq" id="WP_379746652.1">
    <property type="nucleotide sequence ID" value="NZ_JBHTCP010000006.1"/>
</dbReference>
<feature type="transmembrane region" description="Helical" evidence="1">
    <location>
        <begin position="219"/>
        <end position="236"/>
    </location>
</feature>
<evidence type="ECO:0000313" key="3">
    <source>
        <dbReference type="Proteomes" id="UP001596549"/>
    </source>
</evidence>
<evidence type="ECO:0000313" key="2">
    <source>
        <dbReference type="EMBL" id="MFC7370752.1"/>
    </source>
</evidence>
<proteinExistence type="predicted"/>
<feature type="transmembrane region" description="Helical" evidence="1">
    <location>
        <begin position="162"/>
        <end position="181"/>
    </location>
</feature>
<feature type="transmembrane region" description="Helical" evidence="1">
    <location>
        <begin position="188"/>
        <end position="207"/>
    </location>
</feature>
<dbReference type="Proteomes" id="UP001596549">
    <property type="component" value="Unassembled WGS sequence"/>
</dbReference>
<feature type="transmembrane region" description="Helical" evidence="1">
    <location>
        <begin position="88"/>
        <end position="106"/>
    </location>
</feature>
<keyword evidence="1" id="KW-0472">Membrane</keyword>
<evidence type="ECO:0008006" key="4">
    <source>
        <dbReference type="Google" id="ProtNLM"/>
    </source>
</evidence>
<evidence type="ECO:0000256" key="1">
    <source>
        <dbReference type="SAM" id="Phobius"/>
    </source>
</evidence>
<feature type="transmembrane region" description="Helical" evidence="1">
    <location>
        <begin position="127"/>
        <end position="150"/>
    </location>
</feature>
<comment type="caution">
    <text evidence="2">The sequence shown here is derived from an EMBL/GenBank/DDBJ whole genome shotgun (WGS) entry which is preliminary data.</text>
</comment>
<accession>A0ABW2NLR7</accession>
<feature type="transmembrane region" description="Helical" evidence="1">
    <location>
        <begin position="57"/>
        <end position="76"/>
    </location>
</feature>